<dbReference type="Gene3D" id="3.30.530.20">
    <property type="match status" value="1"/>
</dbReference>
<protein>
    <recommendedName>
        <fullName evidence="3">SRPBCC family protein</fullName>
    </recommendedName>
</protein>
<dbReference type="RefSeq" id="WP_055661508.1">
    <property type="nucleotide sequence ID" value="NZ_CXST01000007.1"/>
</dbReference>
<evidence type="ECO:0000313" key="1">
    <source>
        <dbReference type="EMBL" id="CTQ47410.1"/>
    </source>
</evidence>
<dbReference type="Proteomes" id="UP000048926">
    <property type="component" value="Unassembled WGS sequence"/>
</dbReference>
<keyword evidence="2" id="KW-1185">Reference proteome</keyword>
<organism evidence="1 2">
    <name type="scientific">Roseibium aggregatum</name>
    <dbReference type="NCBI Taxonomy" id="187304"/>
    <lineage>
        <taxon>Bacteria</taxon>
        <taxon>Pseudomonadati</taxon>
        <taxon>Pseudomonadota</taxon>
        <taxon>Alphaproteobacteria</taxon>
        <taxon>Hyphomicrobiales</taxon>
        <taxon>Stappiaceae</taxon>
        <taxon>Roseibium</taxon>
    </lineage>
</organism>
<evidence type="ECO:0000313" key="2">
    <source>
        <dbReference type="Proteomes" id="UP000048926"/>
    </source>
</evidence>
<name>A0A0M6YF12_9HYPH</name>
<dbReference type="InterPro" id="IPR023393">
    <property type="entry name" value="START-like_dom_sf"/>
</dbReference>
<sequence length="133" mass="14392">MKTHDVQSISIAKPRSEVFAFIANPANLPKWTNAFKSADAESAELVTPNGAVPIRLETRASAEHGTVDWIMTFPDGSMGAAYSRVTEDAGDTSIYSFVLMAPPVPLEMLEGALEEQKKTLAKELVSLQARLEA</sequence>
<dbReference type="STRING" id="187304.B0E33_09945"/>
<accession>A0A0M6YF12</accession>
<dbReference type="SUPFAM" id="SSF55961">
    <property type="entry name" value="Bet v1-like"/>
    <property type="match status" value="1"/>
</dbReference>
<dbReference type="AlphaFoldDB" id="A0A0M6YF12"/>
<reference evidence="2" key="1">
    <citation type="submission" date="2015-07" db="EMBL/GenBank/DDBJ databases">
        <authorList>
            <person name="Rodrigo-Torres Lidia"/>
            <person name="Arahal R.David."/>
        </authorList>
    </citation>
    <scope>NUCLEOTIDE SEQUENCE [LARGE SCALE GENOMIC DNA]</scope>
    <source>
        <strain evidence="2">CECT 4801</strain>
    </source>
</reference>
<dbReference type="OrthoDB" id="880456at2"/>
<proteinExistence type="predicted"/>
<evidence type="ECO:0008006" key="3">
    <source>
        <dbReference type="Google" id="ProtNLM"/>
    </source>
</evidence>
<dbReference type="EMBL" id="CXST01000007">
    <property type="protein sequence ID" value="CTQ47410.1"/>
    <property type="molecule type" value="Genomic_DNA"/>
</dbReference>
<gene>
    <name evidence="1" type="ORF">LAL4801_05872</name>
</gene>